<dbReference type="InterPro" id="IPR001841">
    <property type="entry name" value="Znf_RING"/>
</dbReference>
<evidence type="ECO:0000256" key="9">
    <source>
        <dbReference type="ARBA" id="ARBA00022771"/>
    </source>
</evidence>
<evidence type="ECO:0000256" key="1">
    <source>
        <dbReference type="ARBA" id="ARBA00001798"/>
    </source>
</evidence>
<keyword evidence="11" id="KW-0862">Zinc</keyword>
<evidence type="ECO:0000259" key="14">
    <source>
        <dbReference type="PROSITE" id="PS51873"/>
    </source>
</evidence>
<dbReference type="InterPro" id="IPR017907">
    <property type="entry name" value="Znf_RING_CS"/>
</dbReference>
<dbReference type="InterPro" id="IPR002867">
    <property type="entry name" value="IBR_dom"/>
</dbReference>
<dbReference type="EC" id="2.3.2.31" evidence="5"/>
<comment type="function">
    <text evidence="3">Might act as an E3 ubiquitin-protein ligase, or as part of E3 complex, which accepts ubiquitin from specific E2 ubiquitin-conjugating enzymes and then transfers it to substrates.</text>
</comment>
<evidence type="ECO:0000313" key="15">
    <source>
        <dbReference type="EMBL" id="KAJ4952882.1"/>
    </source>
</evidence>
<evidence type="ECO:0000313" key="16">
    <source>
        <dbReference type="Proteomes" id="UP001141806"/>
    </source>
</evidence>
<proteinExistence type="inferred from homology"/>
<dbReference type="SUPFAM" id="SSF57850">
    <property type="entry name" value="RING/U-box"/>
    <property type="match status" value="2"/>
</dbReference>
<dbReference type="GO" id="GO:0061630">
    <property type="term" value="F:ubiquitin protein ligase activity"/>
    <property type="evidence" value="ECO:0007669"/>
    <property type="project" value="UniProtKB-EC"/>
</dbReference>
<evidence type="ECO:0000256" key="5">
    <source>
        <dbReference type="ARBA" id="ARBA00012251"/>
    </source>
</evidence>
<organism evidence="15 16">
    <name type="scientific">Protea cynaroides</name>
    <dbReference type="NCBI Taxonomy" id="273540"/>
    <lineage>
        <taxon>Eukaryota</taxon>
        <taxon>Viridiplantae</taxon>
        <taxon>Streptophyta</taxon>
        <taxon>Embryophyta</taxon>
        <taxon>Tracheophyta</taxon>
        <taxon>Spermatophyta</taxon>
        <taxon>Magnoliopsida</taxon>
        <taxon>Proteales</taxon>
        <taxon>Proteaceae</taxon>
        <taxon>Protea</taxon>
    </lineage>
</organism>
<keyword evidence="16" id="KW-1185">Reference proteome</keyword>
<evidence type="ECO:0000256" key="3">
    <source>
        <dbReference type="ARBA" id="ARBA00003976"/>
    </source>
</evidence>
<reference evidence="15" key="1">
    <citation type="journal article" date="2023" name="Plant J.">
        <title>The genome of the king protea, Protea cynaroides.</title>
        <authorList>
            <person name="Chang J."/>
            <person name="Duong T.A."/>
            <person name="Schoeman C."/>
            <person name="Ma X."/>
            <person name="Roodt D."/>
            <person name="Barker N."/>
            <person name="Li Z."/>
            <person name="Van de Peer Y."/>
            <person name="Mizrachi E."/>
        </authorList>
    </citation>
    <scope>NUCLEOTIDE SEQUENCE</scope>
    <source>
        <tissue evidence="15">Young leaves</tissue>
    </source>
</reference>
<dbReference type="OrthoDB" id="10009520at2759"/>
<name>A0A9Q0GRQ6_9MAGN</name>
<dbReference type="GO" id="GO:0016567">
    <property type="term" value="P:protein ubiquitination"/>
    <property type="evidence" value="ECO:0007669"/>
    <property type="project" value="InterPro"/>
</dbReference>
<dbReference type="InterPro" id="IPR031127">
    <property type="entry name" value="E3_UB_ligase_RBR"/>
</dbReference>
<evidence type="ECO:0000259" key="13">
    <source>
        <dbReference type="PROSITE" id="PS50089"/>
    </source>
</evidence>
<dbReference type="FunFam" id="3.30.40.10:FF:000230">
    <property type="entry name" value="RBR-type E3 ubiquitin transferase"/>
    <property type="match status" value="1"/>
</dbReference>
<keyword evidence="6" id="KW-0808">Transferase</keyword>
<comment type="caution">
    <text evidence="15">The sequence shown here is derived from an EMBL/GenBank/DDBJ whole genome shotgun (WGS) entry which is preliminary data.</text>
</comment>
<evidence type="ECO:0000256" key="8">
    <source>
        <dbReference type="ARBA" id="ARBA00022737"/>
    </source>
</evidence>
<dbReference type="AlphaFoldDB" id="A0A9Q0GRQ6"/>
<keyword evidence="9 12" id="KW-0863">Zinc-finger</keyword>
<dbReference type="Proteomes" id="UP001141806">
    <property type="component" value="Unassembled WGS sequence"/>
</dbReference>
<evidence type="ECO:0000256" key="2">
    <source>
        <dbReference type="ARBA" id="ARBA00001947"/>
    </source>
</evidence>
<dbReference type="PROSITE" id="PS51873">
    <property type="entry name" value="TRIAD"/>
    <property type="match status" value="1"/>
</dbReference>
<feature type="domain" description="RING-type" evidence="13">
    <location>
        <begin position="64"/>
        <end position="110"/>
    </location>
</feature>
<dbReference type="PROSITE" id="PS50089">
    <property type="entry name" value="ZF_RING_2"/>
    <property type="match status" value="1"/>
</dbReference>
<dbReference type="Pfam" id="PF01485">
    <property type="entry name" value="IBR"/>
    <property type="match status" value="1"/>
</dbReference>
<evidence type="ECO:0000256" key="7">
    <source>
        <dbReference type="ARBA" id="ARBA00022723"/>
    </source>
</evidence>
<dbReference type="PROSITE" id="PS00518">
    <property type="entry name" value="ZF_RING_1"/>
    <property type="match status" value="1"/>
</dbReference>
<evidence type="ECO:0000256" key="10">
    <source>
        <dbReference type="ARBA" id="ARBA00022786"/>
    </source>
</evidence>
<comment type="cofactor">
    <cofactor evidence="2">
        <name>Zn(2+)</name>
        <dbReference type="ChEBI" id="CHEBI:29105"/>
    </cofactor>
</comment>
<evidence type="ECO:0000256" key="4">
    <source>
        <dbReference type="ARBA" id="ARBA00005884"/>
    </source>
</evidence>
<dbReference type="SMART" id="SM00647">
    <property type="entry name" value="IBR"/>
    <property type="match status" value="1"/>
</dbReference>
<keyword evidence="8" id="KW-0677">Repeat</keyword>
<dbReference type="InterPro" id="IPR044066">
    <property type="entry name" value="TRIAD_supradom"/>
</dbReference>
<comment type="catalytic activity">
    <reaction evidence="1">
        <text>[E2 ubiquitin-conjugating enzyme]-S-ubiquitinyl-L-cysteine + [acceptor protein]-L-lysine = [E2 ubiquitin-conjugating enzyme]-L-cysteine + [acceptor protein]-N(6)-ubiquitinyl-L-lysine.</text>
        <dbReference type="EC" id="2.3.2.31"/>
    </reaction>
</comment>
<feature type="domain" description="RING-type" evidence="14">
    <location>
        <begin position="60"/>
        <end position="261"/>
    </location>
</feature>
<dbReference type="PANTHER" id="PTHR11685">
    <property type="entry name" value="RBR FAMILY RING FINGER AND IBR DOMAIN-CONTAINING"/>
    <property type="match status" value="1"/>
</dbReference>
<dbReference type="GO" id="GO:0008270">
    <property type="term" value="F:zinc ion binding"/>
    <property type="evidence" value="ECO:0007669"/>
    <property type="project" value="UniProtKB-KW"/>
</dbReference>
<dbReference type="Gene3D" id="3.30.40.10">
    <property type="entry name" value="Zinc/RING finger domain, C3HC4 (zinc finger)"/>
    <property type="match status" value="1"/>
</dbReference>
<keyword evidence="7" id="KW-0479">Metal-binding</keyword>
<comment type="similarity">
    <text evidence="4">Belongs to the RBR family. Ariadne subfamily.</text>
</comment>
<sequence length="261" mass="29569">MENNSEEVRIPSLTCAIFYQTILQEYQPSMENKSEEVGIPNLTCEICIGSTTKSAEIRSPSLTCEICIEPTTHQKKFENKNRCAHPFCTDCIAKYIEVKVEERVAQVPCPSLNCEELLDPLSCSQIISVGLFEKWCDLLCESTVLGYESAYCPFANCSEKILNECGGNIIRSECPNCKKLLCFQCNQSWHAGIGCEENGGMRDENDILFDELVERNKWKICPGCKYRVERNEGCQNIKCRFVSFSFLHLTARFESFLPNGA</sequence>
<keyword evidence="10" id="KW-0833">Ubl conjugation pathway</keyword>
<evidence type="ECO:0000256" key="6">
    <source>
        <dbReference type="ARBA" id="ARBA00022679"/>
    </source>
</evidence>
<gene>
    <name evidence="15" type="ORF">NE237_029714</name>
</gene>
<evidence type="ECO:0000256" key="11">
    <source>
        <dbReference type="ARBA" id="ARBA00022833"/>
    </source>
</evidence>
<dbReference type="InterPro" id="IPR013083">
    <property type="entry name" value="Znf_RING/FYVE/PHD"/>
</dbReference>
<protein>
    <recommendedName>
        <fullName evidence="5">RBR-type E3 ubiquitin transferase</fullName>
        <ecNumber evidence="5">2.3.2.31</ecNumber>
    </recommendedName>
</protein>
<dbReference type="EMBL" id="JAMYWD010000012">
    <property type="protein sequence ID" value="KAJ4952882.1"/>
    <property type="molecule type" value="Genomic_DNA"/>
</dbReference>
<dbReference type="Gene3D" id="1.20.120.1750">
    <property type="match status" value="1"/>
</dbReference>
<accession>A0A9Q0GRQ6</accession>
<evidence type="ECO:0000256" key="12">
    <source>
        <dbReference type="PROSITE-ProRule" id="PRU00175"/>
    </source>
</evidence>